<dbReference type="GO" id="GO:0030288">
    <property type="term" value="C:outer membrane-bounded periplasmic space"/>
    <property type="evidence" value="ECO:0007669"/>
    <property type="project" value="TreeGrafter"/>
</dbReference>
<dbReference type="InterPro" id="IPR051313">
    <property type="entry name" value="Bact_iron-sidero_bind"/>
</dbReference>
<feature type="region of interest" description="Disordered" evidence="5">
    <location>
        <begin position="23"/>
        <end position="50"/>
    </location>
</feature>
<organism evidence="8">
    <name type="scientific">Paenibacillus sp. BIHB 4019</name>
    <dbReference type="NCBI Taxonomy" id="1870819"/>
    <lineage>
        <taxon>Bacteria</taxon>
        <taxon>Bacillati</taxon>
        <taxon>Bacillota</taxon>
        <taxon>Bacilli</taxon>
        <taxon>Bacillales</taxon>
        <taxon>Paenibacillaceae</taxon>
        <taxon>Paenibacillus</taxon>
    </lineage>
</organism>
<protein>
    <submittedName>
        <fullName evidence="8">ABC transporter substrate-binding protein</fullName>
    </submittedName>
</protein>
<dbReference type="Pfam" id="PF01497">
    <property type="entry name" value="Peripla_BP_2"/>
    <property type="match status" value="1"/>
</dbReference>
<dbReference type="Gene3D" id="3.40.50.1980">
    <property type="entry name" value="Nitrogenase molybdenum iron protein domain"/>
    <property type="match status" value="2"/>
</dbReference>
<evidence type="ECO:0000259" key="7">
    <source>
        <dbReference type="PROSITE" id="PS50983"/>
    </source>
</evidence>
<dbReference type="RefSeq" id="WP_099520339.1">
    <property type="nucleotide sequence ID" value="NZ_CP016808.1"/>
</dbReference>
<comment type="subcellular location">
    <subcellularLocation>
        <location evidence="1">Cell envelope</location>
    </subcellularLocation>
</comment>
<dbReference type="SUPFAM" id="SSF53807">
    <property type="entry name" value="Helical backbone' metal receptor"/>
    <property type="match status" value="1"/>
</dbReference>
<evidence type="ECO:0000256" key="5">
    <source>
        <dbReference type="SAM" id="MobiDB-lite"/>
    </source>
</evidence>
<gene>
    <name evidence="8" type="ORF">BBD42_24600</name>
</gene>
<reference evidence="8" key="1">
    <citation type="submission" date="2016-08" db="EMBL/GenBank/DDBJ databases">
        <title>Complete Genome Seqeunce of Paenibacillus sp. BIHB 4019 from tea rhizoplane.</title>
        <authorList>
            <person name="Thakur R."/>
            <person name="Swarnkar M.K."/>
            <person name="Gulati A."/>
        </authorList>
    </citation>
    <scope>NUCLEOTIDE SEQUENCE [LARGE SCALE GENOMIC DNA]</scope>
    <source>
        <strain evidence="8">BIHB4019</strain>
    </source>
</reference>
<dbReference type="InterPro" id="IPR002491">
    <property type="entry name" value="ABC_transptr_periplasmic_BD"/>
</dbReference>
<evidence type="ECO:0000313" key="8">
    <source>
        <dbReference type="EMBL" id="ANY69309.1"/>
    </source>
</evidence>
<feature type="chain" id="PRO_5038982225" evidence="6">
    <location>
        <begin position="18"/>
        <end position="326"/>
    </location>
</feature>
<dbReference type="EMBL" id="CP016808">
    <property type="protein sequence ID" value="ANY69309.1"/>
    <property type="molecule type" value="Genomic_DNA"/>
</dbReference>
<keyword evidence="4 6" id="KW-0732">Signal</keyword>
<dbReference type="AlphaFoldDB" id="A0A1B2DNL6"/>
<keyword evidence="3" id="KW-0813">Transport</keyword>
<dbReference type="GO" id="GO:1901678">
    <property type="term" value="P:iron coordination entity transport"/>
    <property type="evidence" value="ECO:0007669"/>
    <property type="project" value="UniProtKB-ARBA"/>
</dbReference>
<dbReference type="PANTHER" id="PTHR30532:SF21">
    <property type="entry name" value="SIDEROPHORE-BINDING LIPOPROTEIN YFIY-RELATED"/>
    <property type="match status" value="1"/>
</dbReference>
<dbReference type="PANTHER" id="PTHR30532">
    <property type="entry name" value="IRON III DICITRATE-BINDING PERIPLASMIC PROTEIN"/>
    <property type="match status" value="1"/>
</dbReference>
<dbReference type="PROSITE" id="PS51257">
    <property type="entry name" value="PROKAR_LIPOPROTEIN"/>
    <property type="match status" value="1"/>
</dbReference>
<evidence type="ECO:0000256" key="4">
    <source>
        <dbReference type="ARBA" id="ARBA00022729"/>
    </source>
</evidence>
<name>A0A1B2DNL6_9BACL</name>
<proteinExistence type="inferred from homology"/>
<evidence type="ECO:0000256" key="6">
    <source>
        <dbReference type="SAM" id="SignalP"/>
    </source>
</evidence>
<sequence length="326" mass="36157">MKKAVMMLVLSCMIILAGCGSQPANGTGSASEPETTESNEAAKTTKTVKNPNGEEVVIPLKPQRIADLSGGTEELLLLGIEPIATANADYGNQSELSPTIKERMSKDAINLDWYAEPINIELVTAADPDLIILGATFNTEMYEQLSQIAPTIIIPHAYYEWRARFSFLAELFDEEEKMKQWIAGYDAAAMEWKEKLAPIIKDESFGMVETYPNNIVVYSTTGSAELIYKDLGLKRTEGIPDPEDWGGKQISLEGLSAINPDHMLLMENDENKMADSNVWNNITAVQKGNIYKISNVDNYNYSYTAIGRLELLNRVGQLILDHHKDS</sequence>
<feature type="domain" description="Fe/B12 periplasmic-binding" evidence="7">
    <location>
        <begin position="63"/>
        <end position="323"/>
    </location>
</feature>
<feature type="signal peptide" evidence="6">
    <location>
        <begin position="1"/>
        <end position="17"/>
    </location>
</feature>
<evidence type="ECO:0000256" key="2">
    <source>
        <dbReference type="ARBA" id="ARBA00008814"/>
    </source>
</evidence>
<dbReference type="PROSITE" id="PS50983">
    <property type="entry name" value="FE_B12_PBP"/>
    <property type="match status" value="1"/>
</dbReference>
<comment type="similarity">
    <text evidence="2">Belongs to the bacterial solute-binding protein 8 family.</text>
</comment>
<evidence type="ECO:0000256" key="3">
    <source>
        <dbReference type="ARBA" id="ARBA00022448"/>
    </source>
</evidence>
<accession>A0A1B2DNL6</accession>
<evidence type="ECO:0000256" key="1">
    <source>
        <dbReference type="ARBA" id="ARBA00004196"/>
    </source>
</evidence>